<keyword evidence="2" id="KW-1185">Reference proteome</keyword>
<dbReference type="Proteomes" id="UP000616724">
    <property type="component" value="Unassembled WGS sequence"/>
</dbReference>
<dbReference type="SUPFAM" id="SSF53474">
    <property type="entry name" value="alpha/beta-Hydrolases"/>
    <property type="match status" value="1"/>
</dbReference>
<protein>
    <submittedName>
        <fullName evidence="1">Uncharacterized protein</fullName>
    </submittedName>
</protein>
<comment type="caution">
    <text evidence="1">The sequence shown here is derived from an EMBL/GenBank/DDBJ whole genome shotgun (WGS) entry which is preliminary data.</text>
</comment>
<evidence type="ECO:0000313" key="1">
    <source>
        <dbReference type="EMBL" id="GIH79615.1"/>
    </source>
</evidence>
<dbReference type="EMBL" id="BOOH01000049">
    <property type="protein sequence ID" value="GIH79615.1"/>
    <property type="molecule type" value="Genomic_DNA"/>
</dbReference>
<reference evidence="1 2" key="1">
    <citation type="submission" date="2021-01" db="EMBL/GenBank/DDBJ databases">
        <title>Whole genome shotgun sequence of Planobispora longispora NBRC 13918.</title>
        <authorList>
            <person name="Komaki H."/>
            <person name="Tamura T."/>
        </authorList>
    </citation>
    <scope>NUCLEOTIDE SEQUENCE [LARGE SCALE GENOMIC DNA]</scope>
    <source>
        <strain evidence="1 2">NBRC 13918</strain>
    </source>
</reference>
<dbReference type="InterPro" id="IPR029058">
    <property type="entry name" value="AB_hydrolase_fold"/>
</dbReference>
<name>A0A8J3RRW3_9ACTN</name>
<dbReference type="Gene3D" id="3.40.50.1820">
    <property type="entry name" value="alpha/beta hydrolase"/>
    <property type="match status" value="1"/>
</dbReference>
<accession>A0A8J3RRW3</accession>
<evidence type="ECO:0000313" key="2">
    <source>
        <dbReference type="Proteomes" id="UP000616724"/>
    </source>
</evidence>
<dbReference type="AlphaFoldDB" id="A0A8J3RRW3"/>
<proteinExistence type="predicted"/>
<sequence length="450" mass="47329">MSDLSYSVILVGESMLHPSGGAGEAITVSASLLFVHGTGARDVSGLLSRIRDGLAALDVDCDRVIAAEWGRAVGPQALDIDAALPVESDGLSAEDILEKTGDLLEEDEIGQAAIDIVSWELLVADPLLELRILAETAPRDKTSLSPGEVSPGALSPGALSPAEQISGRLRGTIPAEGPIAEAGVSVETVREAMEYVAARGHAGQAAVRLGSADHPELVEAVARAVVARVLGACLTLEIPPRICSDAATRDRVVDVVATAVTSHERSFVAGQALKILSPLVTRLAIRRRAALLEPIAGFARDVAFYLRRGAVIREHITRTLGELPGGRPVVLLGHSLGGIAAVDLLAGRTMDPRVKLLVTVGSQAPLLYLMDALDTLTYRAEGISTRPFTPWLNIYDPSDLLSFLAGPVWPGESGIADERVDSGASVFAAHSAYWGNPRVYDLIAERWPGG</sequence>
<organism evidence="1 2">
    <name type="scientific">Planobispora longispora</name>
    <dbReference type="NCBI Taxonomy" id="28887"/>
    <lineage>
        <taxon>Bacteria</taxon>
        <taxon>Bacillati</taxon>
        <taxon>Actinomycetota</taxon>
        <taxon>Actinomycetes</taxon>
        <taxon>Streptosporangiales</taxon>
        <taxon>Streptosporangiaceae</taxon>
        <taxon>Planobispora</taxon>
    </lineage>
</organism>
<gene>
    <name evidence="1" type="ORF">Plo01_60440</name>
</gene>